<dbReference type="OrthoDB" id="10261433at2759"/>
<evidence type="ECO:0000256" key="2">
    <source>
        <dbReference type="ARBA" id="ARBA00022898"/>
    </source>
</evidence>
<protein>
    <recommendedName>
        <fullName evidence="6">Ethanolamine-phosphate phospho-lyase</fullName>
    </recommendedName>
</protein>
<proteinExistence type="inferred from homology"/>
<dbReference type="PIRSF" id="PIRSF000521">
    <property type="entry name" value="Transaminase_4ab_Lys_Orn"/>
    <property type="match status" value="1"/>
</dbReference>
<evidence type="ECO:0000313" key="4">
    <source>
        <dbReference type="EMBL" id="ESO87161.1"/>
    </source>
</evidence>
<dbReference type="InterPro" id="IPR005814">
    <property type="entry name" value="Aminotrans_3"/>
</dbReference>
<dbReference type="InterPro" id="IPR015422">
    <property type="entry name" value="PyrdxlP-dep_Trfase_small"/>
</dbReference>
<dbReference type="AlphaFoldDB" id="V4A1J1"/>
<dbReference type="InterPro" id="IPR015421">
    <property type="entry name" value="PyrdxlP-dep_Trfase_major"/>
</dbReference>
<dbReference type="CTD" id="20246224"/>
<dbReference type="PANTHER" id="PTHR45688:SF13">
    <property type="entry name" value="ALANINE--GLYOXYLATE AMINOTRANSFERASE 2-LIKE"/>
    <property type="match status" value="1"/>
</dbReference>
<reference evidence="4 5" key="1">
    <citation type="journal article" date="2013" name="Nature">
        <title>Insights into bilaterian evolution from three spiralian genomes.</title>
        <authorList>
            <person name="Simakov O."/>
            <person name="Marletaz F."/>
            <person name="Cho S.J."/>
            <person name="Edsinger-Gonzales E."/>
            <person name="Havlak P."/>
            <person name="Hellsten U."/>
            <person name="Kuo D.H."/>
            <person name="Larsson T."/>
            <person name="Lv J."/>
            <person name="Arendt D."/>
            <person name="Savage R."/>
            <person name="Osoegawa K."/>
            <person name="de Jong P."/>
            <person name="Grimwood J."/>
            <person name="Chapman J.A."/>
            <person name="Shapiro H."/>
            <person name="Aerts A."/>
            <person name="Otillar R.P."/>
            <person name="Terry A.Y."/>
            <person name="Boore J.L."/>
            <person name="Grigoriev I.V."/>
            <person name="Lindberg D.R."/>
            <person name="Seaver E.C."/>
            <person name="Weisblat D.A."/>
            <person name="Putnam N.H."/>
            <person name="Rokhsar D.S."/>
        </authorList>
    </citation>
    <scope>NUCLEOTIDE SEQUENCE [LARGE SCALE GENOMIC DNA]</scope>
</reference>
<keyword evidence="5" id="KW-1185">Reference proteome</keyword>
<dbReference type="RefSeq" id="XP_009062110.1">
    <property type="nucleotide sequence ID" value="XM_009063862.1"/>
</dbReference>
<dbReference type="GO" id="GO:0005739">
    <property type="term" value="C:mitochondrion"/>
    <property type="evidence" value="ECO:0007669"/>
    <property type="project" value="TreeGrafter"/>
</dbReference>
<dbReference type="Pfam" id="PF00202">
    <property type="entry name" value="Aminotran_3"/>
    <property type="match status" value="1"/>
</dbReference>
<evidence type="ECO:0000256" key="3">
    <source>
        <dbReference type="RuleBase" id="RU003560"/>
    </source>
</evidence>
<evidence type="ECO:0000256" key="1">
    <source>
        <dbReference type="ARBA" id="ARBA00008954"/>
    </source>
</evidence>
<dbReference type="Gene3D" id="3.40.640.10">
    <property type="entry name" value="Type I PLP-dependent aspartate aminotransferase-like (Major domain)"/>
    <property type="match status" value="1"/>
</dbReference>
<dbReference type="Gene3D" id="3.90.1150.10">
    <property type="entry name" value="Aspartate Aminotransferase, domain 1"/>
    <property type="match status" value="1"/>
</dbReference>
<dbReference type="HOGENOM" id="CLU_016922_8_0_1"/>
<organism evidence="4 5">
    <name type="scientific">Lottia gigantea</name>
    <name type="common">Giant owl limpet</name>
    <dbReference type="NCBI Taxonomy" id="225164"/>
    <lineage>
        <taxon>Eukaryota</taxon>
        <taxon>Metazoa</taxon>
        <taxon>Spiralia</taxon>
        <taxon>Lophotrochozoa</taxon>
        <taxon>Mollusca</taxon>
        <taxon>Gastropoda</taxon>
        <taxon>Patellogastropoda</taxon>
        <taxon>Lottioidea</taxon>
        <taxon>Lottiidae</taxon>
        <taxon>Lottia</taxon>
    </lineage>
</organism>
<name>V4A1J1_LOTGI</name>
<dbReference type="CDD" id="cd00610">
    <property type="entry name" value="OAT_like"/>
    <property type="match status" value="1"/>
</dbReference>
<dbReference type="SUPFAM" id="SSF53383">
    <property type="entry name" value="PLP-dependent transferases"/>
    <property type="match status" value="1"/>
</dbReference>
<sequence length="480" mass="53483">MEGLTKNETIDLRRMHIGKSCALFFAHDPIKIVRAKGQYMYDEEDNEYLDCINNVCHVGHCHPHVVEAGSKQMQILNTNSRFLHDNIVKLAKRLTETLPSELSVVYFTNSGSEANDLALRLAKHHTKQSDMIVLEGAYHGHVISLIDLSTYKLDDMKDGVHNKPKSVHMVACPDIYRGKYRDDEHPKEDLAKLYADDVKELIDVIHNHGDTVSGFIAESMQSCGGQIIYPDGYLQKVFKHVHDAGGVTIMDEVQVGFGRVGNHMWSFQDQGVIPDIVTMGKPMGNGHPIAAVVTTKEISASFASCGAEYFNTYGGNPVSCAIGLAVLDVIELEKLKENALKVGNYVLVKFRQLMDKHQIIGDVRGKGLFVGLDLVKDRKTREPASEEAKYVIARLKEEHILYSRDGPHRNVLKMKPPMCFTEQNVDHLCEKLDMIFKEIKSGQVKLDANNSSSAIEEPPLKKLCTGIGIDTSVLNGTKQS</sequence>
<dbReference type="Proteomes" id="UP000030746">
    <property type="component" value="Unassembled WGS sequence"/>
</dbReference>
<dbReference type="OMA" id="GAIETMK"/>
<dbReference type="EMBL" id="KB202953">
    <property type="protein sequence ID" value="ESO87161.1"/>
    <property type="molecule type" value="Genomic_DNA"/>
</dbReference>
<accession>V4A1J1</accession>
<gene>
    <name evidence="4" type="ORF">LOTGIDRAFT_210543</name>
</gene>
<dbReference type="GeneID" id="20246224"/>
<dbReference type="GO" id="GO:0030170">
    <property type="term" value="F:pyridoxal phosphate binding"/>
    <property type="evidence" value="ECO:0007669"/>
    <property type="project" value="InterPro"/>
</dbReference>
<keyword evidence="2 3" id="KW-0663">Pyridoxal phosphate</keyword>
<comment type="similarity">
    <text evidence="1 3">Belongs to the class-III pyridoxal-phosphate-dependent aminotransferase family.</text>
</comment>
<dbReference type="InterPro" id="IPR015424">
    <property type="entry name" value="PyrdxlP-dep_Trfase"/>
</dbReference>
<evidence type="ECO:0008006" key="6">
    <source>
        <dbReference type="Google" id="ProtNLM"/>
    </source>
</evidence>
<dbReference type="STRING" id="225164.V4A1J1"/>
<dbReference type="KEGG" id="lgi:LOTGIDRAFT_210543"/>
<dbReference type="PANTHER" id="PTHR45688">
    <property type="match status" value="1"/>
</dbReference>
<dbReference type="GO" id="GO:0008483">
    <property type="term" value="F:transaminase activity"/>
    <property type="evidence" value="ECO:0007669"/>
    <property type="project" value="InterPro"/>
</dbReference>
<evidence type="ECO:0000313" key="5">
    <source>
        <dbReference type="Proteomes" id="UP000030746"/>
    </source>
</evidence>